<dbReference type="Proteomes" id="UP000070134">
    <property type="component" value="Chromosome"/>
</dbReference>
<organism evidence="3 4">
    <name type="scientific">Sinomonas atrocyanea</name>
    <dbReference type="NCBI Taxonomy" id="37927"/>
    <lineage>
        <taxon>Bacteria</taxon>
        <taxon>Bacillati</taxon>
        <taxon>Actinomycetota</taxon>
        <taxon>Actinomycetes</taxon>
        <taxon>Micrococcales</taxon>
        <taxon>Micrococcaceae</taxon>
        <taxon>Sinomonas</taxon>
    </lineage>
</organism>
<protein>
    <recommendedName>
        <fullName evidence="2">Acyltransferase 3 domain-containing protein</fullName>
    </recommendedName>
</protein>
<proteinExistence type="predicted"/>
<feature type="transmembrane region" description="Helical" evidence="1">
    <location>
        <begin position="92"/>
        <end position="118"/>
    </location>
</feature>
<feature type="transmembrane region" description="Helical" evidence="1">
    <location>
        <begin position="233"/>
        <end position="252"/>
    </location>
</feature>
<feature type="transmembrane region" description="Helical" evidence="1">
    <location>
        <begin position="23"/>
        <end position="43"/>
    </location>
</feature>
<feature type="transmembrane region" description="Helical" evidence="1">
    <location>
        <begin position="153"/>
        <end position="169"/>
    </location>
</feature>
<gene>
    <name evidence="3" type="ORF">SA2016_3096</name>
</gene>
<feature type="transmembrane region" description="Helical" evidence="1">
    <location>
        <begin position="207"/>
        <end position="226"/>
    </location>
</feature>
<dbReference type="GO" id="GO:0016747">
    <property type="term" value="F:acyltransferase activity, transferring groups other than amino-acyl groups"/>
    <property type="evidence" value="ECO:0007669"/>
    <property type="project" value="InterPro"/>
</dbReference>
<feature type="transmembrane region" description="Helical" evidence="1">
    <location>
        <begin position="258"/>
        <end position="278"/>
    </location>
</feature>
<keyword evidence="1" id="KW-0812">Transmembrane</keyword>
<dbReference type="Pfam" id="PF01757">
    <property type="entry name" value="Acyl_transf_3"/>
    <property type="match status" value="1"/>
</dbReference>
<feature type="transmembrane region" description="Helical" evidence="1">
    <location>
        <begin position="49"/>
        <end position="71"/>
    </location>
</feature>
<dbReference type="GO" id="GO:0009103">
    <property type="term" value="P:lipopolysaccharide biosynthetic process"/>
    <property type="evidence" value="ECO:0007669"/>
    <property type="project" value="TreeGrafter"/>
</dbReference>
<dbReference type="RefSeq" id="WP_084249575.1">
    <property type="nucleotide sequence ID" value="NZ_BJMO01000108.1"/>
</dbReference>
<name>A0A127A4E1_9MICC</name>
<evidence type="ECO:0000313" key="4">
    <source>
        <dbReference type="Proteomes" id="UP000070134"/>
    </source>
</evidence>
<dbReference type="KEGG" id="satk:SA2016_3096"/>
<keyword evidence="4" id="KW-1185">Reference proteome</keyword>
<sequence>MTATATVSSAAPARPRAGGLGHVPALDGIRALAIILVVVYHAVMPVHFGGAGGVDIFFALSGFLITTLLLEEHDAHGGISLRRFYLRRVIRLYPPLLIMLAVVFVPIAVLMGTGNAAWGSLMALFYLMPVGAETGADSLSAYAHTWTLGLEEWFYFVWPLALVLLVKGARTVHGQRRRRAIAVAGAAAVGLGTWALVLEATTGHMSFILRASGLFAGCALALVLHGSDLRARAWHGLLGVALIGFSVVHSSIVPLSIIHTLAAAAGTLLLIVAIVRGGDGPLQRLLSLRPLTYVGRISYEIYLWHYPVLCVLGVLAHSQFLEVGAIAGPLSFVLAAGAHAATKPLVTWLRARTATWAPRAAVPSGAPA</sequence>
<dbReference type="OrthoDB" id="3404679at2"/>
<evidence type="ECO:0000313" key="3">
    <source>
        <dbReference type="EMBL" id="AMM33761.1"/>
    </source>
</evidence>
<dbReference type="EMBL" id="CP014518">
    <property type="protein sequence ID" value="AMM33761.1"/>
    <property type="molecule type" value="Genomic_DNA"/>
</dbReference>
<dbReference type="STRING" id="37927.SA2016_3096"/>
<feature type="domain" description="Acyltransferase 3" evidence="2">
    <location>
        <begin position="24"/>
        <end position="334"/>
    </location>
</feature>
<accession>A0A127A4E1</accession>
<dbReference type="PANTHER" id="PTHR23028">
    <property type="entry name" value="ACETYLTRANSFERASE"/>
    <property type="match status" value="1"/>
</dbReference>
<dbReference type="InterPro" id="IPR002656">
    <property type="entry name" value="Acyl_transf_3_dom"/>
</dbReference>
<dbReference type="AlphaFoldDB" id="A0A127A4E1"/>
<dbReference type="PANTHER" id="PTHR23028:SF53">
    <property type="entry name" value="ACYL_TRANSF_3 DOMAIN-CONTAINING PROTEIN"/>
    <property type="match status" value="1"/>
</dbReference>
<keyword evidence="1" id="KW-0472">Membrane</keyword>
<keyword evidence="1" id="KW-1133">Transmembrane helix</keyword>
<dbReference type="InterPro" id="IPR050879">
    <property type="entry name" value="Acyltransferase_3"/>
</dbReference>
<evidence type="ECO:0000256" key="1">
    <source>
        <dbReference type="SAM" id="Phobius"/>
    </source>
</evidence>
<evidence type="ECO:0000259" key="2">
    <source>
        <dbReference type="Pfam" id="PF01757"/>
    </source>
</evidence>
<reference evidence="3 4" key="1">
    <citation type="submission" date="2016-02" db="EMBL/GenBank/DDBJ databases">
        <title>Complete genome of Sinomonas atrocyanea KCTC 3377.</title>
        <authorList>
            <person name="Kim K.M."/>
        </authorList>
    </citation>
    <scope>NUCLEOTIDE SEQUENCE [LARGE SCALE GENOMIC DNA]</scope>
    <source>
        <strain evidence="3 4">KCTC 3377</strain>
    </source>
</reference>
<dbReference type="GO" id="GO:0016020">
    <property type="term" value="C:membrane"/>
    <property type="evidence" value="ECO:0007669"/>
    <property type="project" value="TreeGrafter"/>
</dbReference>
<feature type="transmembrane region" description="Helical" evidence="1">
    <location>
        <begin position="181"/>
        <end position="201"/>
    </location>
</feature>